<dbReference type="AlphaFoldDB" id="A0A4R2BMP8"/>
<dbReference type="Proteomes" id="UP000295689">
    <property type="component" value="Unassembled WGS sequence"/>
</dbReference>
<evidence type="ECO:0000313" key="2">
    <source>
        <dbReference type="EMBL" id="TCN27923.1"/>
    </source>
</evidence>
<organism evidence="2 3">
    <name type="scientific">Mesobacillus foraminis</name>
    <dbReference type="NCBI Taxonomy" id="279826"/>
    <lineage>
        <taxon>Bacteria</taxon>
        <taxon>Bacillati</taxon>
        <taxon>Bacillota</taxon>
        <taxon>Bacilli</taxon>
        <taxon>Bacillales</taxon>
        <taxon>Bacillaceae</taxon>
        <taxon>Mesobacillus</taxon>
    </lineage>
</organism>
<gene>
    <name evidence="2" type="ORF">EV146_101253</name>
</gene>
<comment type="caution">
    <text evidence="2">The sequence shown here is derived from an EMBL/GenBank/DDBJ whole genome shotgun (WGS) entry which is preliminary data.</text>
</comment>
<feature type="compositionally biased region" description="Basic residues" evidence="1">
    <location>
        <begin position="1"/>
        <end position="27"/>
    </location>
</feature>
<evidence type="ECO:0000313" key="3">
    <source>
        <dbReference type="Proteomes" id="UP000295689"/>
    </source>
</evidence>
<accession>A0A4R2BMP8</accession>
<feature type="region of interest" description="Disordered" evidence="1">
    <location>
        <begin position="1"/>
        <end position="31"/>
    </location>
</feature>
<dbReference type="EMBL" id="SLVV01000001">
    <property type="protein sequence ID" value="TCN27923.1"/>
    <property type="molecule type" value="Genomic_DNA"/>
</dbReference>
<sequence>MSKKCSCGKKHHDHKHHDHKHHDHKKPHHDDKSGWLRDLILDSCDRKHRGLLEGLLFGRHHDCHDHCHDHKPKPPVPPTPVNCEGCACSILEDAIPGEMFKILPEGDNQFLAFNPDDQFRGTDFEFVEFFPETCCAEFIWFQTGGGPPPTRDQRLVIDCRCICGLSQDIDDTPTNG</sequence>
<protein>
    <recommendedName>
        <fullName evidence="4">Spore coat protein Z</fullName>
    </recommendedName>
</protein>
<name>A0A4R2BMP8_9BACI</name>
<evidence type="ECO:0000256" key="1">
    <source>
        <dbReference type="SAM" id="MobiDB-lite"/>
    </source>
</evidence>
<keyword evidence="3" id="KW-1185">Reference proteome</keyword>
<reference evidence="2 3" key="1">
    <citation type="journal article" date="2015" name="Stand. Genomic Sci.">
        <title>Genomic Encyclopedia of Bacterial and Archaeal Type Strains, Phase III: the genomes of soil and plant-associated and newly described type strains.</title>
        <authorList>
            <person name="Whitman W.B."/>
            <person name="Woyke T."/>
            <person name="Klenk H.P."/>
            <person name="Zhou Y."/>
            <person name="Lilburn T.G."/>
            <person name="Beck B.J."/>
            <person name="De Vos P."/>
            <person name="Vandamme P."/>
            <person name="Eisen J.A."/>
            <person name="Garrity G."/>
            <person name="Hugenholtz P."/>
            <person name="Kyrpides N.C."/>
        </authorList>
    </citation>
    <scope>NUCLEOTIDE SEQUENCE [LARGE SCALE GENOMIC DNA]</scope>
    <source>
        <strain evidence="2 3">CV53</strain>
    </source>
</reference>
<evidence type="ECO:0008006" key="4">
    <source>
        <dbReference type="Google" id="ProtNLM"/>
    </source>
</evidence>
<proteinExistence type="predicted"/>